<protein>
    <submittedName>
        <fullName evidence="5">Phosphate ABC transporter substrate-binding protein, PhoT family</fullName>
    </submittedName>
</protein>
<dbReference type="EMBL" id="FOZM01000003">
    <property type="protein sequence ID" value="SFS21579.1"/>
    <property type="molecule type" value="Genomic_DNA"/>
</dbReference>
<keyword evidence="6" id="KW-1185">Reference proteome</keyword>
<accession>A0A1I6N0V6</accession>
<dbReference type="PANTHER" id="PTHR30570:SF1">
    <property type="entry name" value="PHOSPHATE-BINDING PROTEIN PSTS"/>
    <property type="match status" value="1"/>
</dbReference>
<evidence type="ECO:0000256" key="1">
    <source>
        <dbReference type="ARBA" id="ARBA00022729"/>
    </source>
</evidence>
<dbReference type="SUPFAM" id="SSF53850">
    <property type="entry name" value="Periplasmic binding protein-like II"/>
    <property type="match status" value="1"/>
</dbReference>
<evidence type="ECO:0000313" key="5">
    <source>
        <dbReference type="EMBL" id="SFS21579.1"/>
    </source>
</evidence>
<dbReference type="Gene3D" id="3.30.1330.60">
    <property type="entry name" value="OmpA-like domain"/>
    <property type="match status" value="1"/>
</dbReference>
<dbReference type="CDD" id="cd07185">
    <property type="entry name" value="OmpA_C-like"/>
    <property type="match status" value="1"/>
</dbReference>
<organism evidence="5 6">
    <name type="scientific">Yoonia litorea</name>
    <dbReference type="NCBI Taxonomy" id="1123755"/>
    <lineage>
        <taxon>Bacteria</taxon>
        <taxon>Pseudomonadati</taxon>
        <taxon>Pseudomonadota</taxon>
        <taxon>Alphaproteobacteria</taxon>
        <taxon>Rhodobacterales</taxon>
        <taxon>Paracoccaceae</taxon>
        <taxon>Yoonia</taxon>
    </lineage>
</organism>
<feature type="signal peptide" evidence="3">
    <location>
        <begin position="1"/>
        <end position="30"/>
    </location>
</feature>
<dbReference type="Pfam" id="PF00691">
    <property type="entry name" value="OmpA"/>
    <property type="match status" value="1"/>
</dbReference>
<name>A0A1I6N0V6_9RHOB</name>
<dbReference type="Gene3D" id="3.40.190.10">
    <property type="entry name" value="Periplasmic binding protein-like II"/>
    <property type="match status" value="2"/>
</dbReference>
<keyword evidence="2" id="KW-0472">Membrane</keyword>
<dbReference type="SUPFAM" id="SSF103088">
    <property type="entry name" value="OmpA-like"/>
    <property type="match status" value="1"/>
</dbReference>
<dbReference type="InterPro" id="IPR050811">
    <property type="entry name" value="Phosphate_ABC_transporter"/>
</dbReference>
<proteinExistence type="predicted"/>
<dbReference type="InterPro" id="IPR006665">
    <property type="entry name" value="OmpA-like"/>
</dbReference>
<dbReference type="PROSITE" id="PS51123">
    <property type="entry name" value="OMPA_2"/>
    <property type="match status" value="1"/>
</dbReference>
<dbReference type="Proteomes" id="UP000198926">
    <property type="component" value="Unassembled WGS sequence"/>
</dbReference>
<dbReference type="InterPro" id="IPR036737">
    <property type="entry name" value="OmpA-like_sf"/>
</dbReference>
<feature type="chain" id="PRO_5011488086" evidence="3">
    <location>
        <begin position="31"/>
        <end position="532"/>
    </location>
</feature>
<reference evidence="5 6" key="1">
    <citation type="submission" date="2016-10" db="EMBL/GenBank/DDBJ databases">
        <authorList>
            <person name="de Groot N.N."/>
        </authorList>
    </citation>
    <scope>NUCLEOTIDE SEQUENCE [LARGE SCALE GENOMIC DNA]</scope>
    <source>
        <strain evidence="5 6">DSM 29433</strain>
    </source>
</reference>
<evidence type="ECO:0000256" key="2">
    <source>
        <dbReference type="PROSITE-ProRule" id="PRU00473"/>
    </source>
</evidence>
<feature type="domain" description="OmpA-like" evidence="4">
    <location>
        <begin position="409"/>
        <end position="530"/>
    </location>
</feature>
<dbReference type="GO" id="GO:0016020">
    <property type="term" value="C:membrane"/>
    <property type="evidence" value="ECO:0007669"/>
    <property type="project" value="UniProtKB-UniRule"/>
</dbReference>
<sequence length="532" mass="57348">MAMKLKKTLKTSAASLALASAFLAPSASLAQDVTLVSTDGTINVTGQFISFENETYVLRTALGDLRIAASSVICEGAACPTFETASADVTIVGSEAIGLGMMPLLMTGFAASLDADAEITNSAAGESIATLIDDGGFGDEIGSYLVSSTDDDNAFEALLEGDAAIGMSSRRITQDEARALRADGAGSMVSPTQERIIAVDSMVVVTHDSNPVDQLSSEQLAGIFSGQITNWSEVGGPDREINVISHEQNSASYDYFMSYLYGEDRPAFRPQAIAADDQAMSNVMFHDRNAIGYLGYAFQRGAKPVQLLNECGISTQPDAFSAKTEEYELSRRMYLYNRSDNLDDSAQAFLDYVMSNEADSVIGKSGFIDLGIVRRSQGEDDPRRAALIQETQRYDIGFEGEIMSDMLTEMSNYDRLSTTFRFRTGSSRLDERGRLDLQRLIAYLEDMPVGTEIAVVGFTDDVGPFEANRALAIERAGAVLDEIRDAAGDRLAGINMVTKGYGEVAPSACNVSERGRGINRRVEIWIASTTES</sequence>
<evidence type="ECO:0000259" key="4">
    <source>
        <dbReference type="PROSITE" id="PS51123"/>
    </source>
</evidence>
<dbReference type="CDD" id="cd13566">
    <property type="entry name" value="PBP2_phosphate"/>
    <property type="match status" value="1"/>
</dbReference>
<dbReference type="InterPro" id="IPR024370">
    <property type="entry name" value="PBP_domain"/>
</dbReference>
<gene>
    <name evidence="5" type="ORF">SAMN05444714_2873</name>
</gene>
<keyword evidence="1 3" id="KW-0732">Signal</keyword>
<evidence type="ECO:0000256" key="3">
    <source>
        <dbReference type="SAM" id="SignalP"/>
    </source>
</evidence>
<dbReference type="Pfam" id="PF12849">
    <property type="entry name" value="PBP_like_2"/>
    <property type="match status" value="1"/>
</dbReference>
<dbReference type="AlphaFoldDB" id="A0A1I6N0V6"/>
<dbReference type="PANTHER" id="PTHR30570">
    <property type="entry name" value="PERIPLASMIC PHOSPHATE BINDING COMPONENT OF PHOSPHATE ABC TRANSPORTER"/>
    <property type="match status" value="1"/>
</dbReference>
<evidence type="ECO:0000313" key="6">
    <source>
        <dbReference type="Proteomes" id="UP000198926"/>
    </source>
</evidence>
<dbReference type="STRING" id="1123755.SAMN05444714_2873"/>